<dbReference type="PANTHER" id="PTHR21180">
    <property type="entry name" value="ENDONUCLEASE/EXONUCLEASE/PHOSPHATASE FAMILY DOMAIN-CONTAINING PROTEIN 1"/>
    <property type="match status" value="1"/>
</dbReference>
<dbReference type="Proteomes" id="UP000320461">
    <property type="component" value="Unassembled WGS sequence"/>
</dbReference>
<dbReference type="SUPFAM" id="SSF47781">
    <property type="entry name" value="RuvA domain 2-like"/>
    <property type="match status" value="1"/>
</dbReference>
<dbReference type="EMBL" id="BJLQ01000008">
    <property type="protein sequence ID" value="GEA83889.1"/>
    <property type="molecule type" value="Genomic_DNA"/>
</dbReference>
<dbReference type="InterPro" id="IPR051675">
    <property type="entry name" value="Endo/Exo/Phosphatase_dom_1"/>
</dbReference>
<feature type="region of interest" description="Disordered" evidence="1">
    <location>
        <begin position="57"/>
        <end position="76"/>
    </location>
</feature>
<accession>A0A4Y3KHL3</accession>
<sequence>MGARALHNLRGARRRPPAPFPSVRAVIPRERASSSGRAVRARLAVLAARQITPPVEAAVPAPAGRSSAGDASAGHAPGAAPFGDALAAAAARYADAHGVLPGPEAVRSRVRWHLSPRSALAAGVAVALVAGGVALRAAATRPGDPVELPVPLPAATSPAATSPAATNPTATSNAADASATGPGQVVVDVAGAVVHPGVVRLPAGSRVVDALTAAGGADADADLTRLNLARLLVDAEQVLVPRQGDPVAPAAGAGVPAPGAAGDSRVDLNTADAATLETLPGIGPVLAERIAAYRQEHPFSSVDELLDVVGIGPALLDQLRDQVRV</sequence>
<reference evidence="3 4" key="1">
    <citation type="submission" date="2019-06" db="EMBL/GenBank/DDBJ databases">
        <title>Whole genome shotgun sequence of Cellulomonas gelida NBRC 3748.</title>
        <authorList>
            <person name="Hosoyama A."/>
            <person name="Uohara A."/>
            <person name="Ohji S."/>
            <person name="Ichikawa N."/>
        </authorList>
    </citation>
    <scope>NUCLEOTIDE SEQUENCE [LARGE SCALE GENOMIC DNA]</scope>
    <source>
        <strain evidence="3 4">NBRC 3748</strain>
    </source>
</reference>
<comment type="caution">
    <text evidence="3">The sequence shown here is derived from an EMBL/GenBank/DDBJ whole genome shotgun (WGS) entry which is preliminary data.</text>
</comment>
<dbReference type="Gene3D" id="1.10.150.320">
    <property type="entry name" value="Photosystem II 12 kDa extrinsic protein"/>
    <property type="match status" value="1"/>
</dbReference>
<dbReference type="GO" id="GO:0015627">
    <property type="term" value="C:type II protein secretion system complex"/>
    <property type="evidence" value="ECO:0007669"/>
    <property type="project" value="TreeGrafter"/>
</dbReference>
<dbReference type="GO" id="GO:0003677">
    <property type="term" value="F:DNA binding"/>
    <property type="evidence" value="ECO:0007669"/>
    <property type="project" value="InterPro"/>
</dbReference>
<feature type="region of interest" description="Disordered" evidence="1">
    <location>
        <begin position="150"/>
        <end position="179"/>
    </location>
</feature>
<dbReference type="GO" id="GO:0006281">
    <property type="term" value="P:DNA repair"/>
    <property type="evidence" value="ECO:0007669"/>
    <property type="project" value="InterPro"/>
</dbReference>
<feature type="domain" description="Helix-hairpin-helix DNA-binding motif class 1" evidence="2">
    <location>
        <begin position="303"/>
        <end position="322"/>
    </location>
</feature>
<dbReference type="SMART" id="SM00278">
    <property type="entry name" value="HhH1"/>
    <property type="match status" value="2"/>
</dbReference>
<dbReference type="GO" id="GO:0015628">
    <property type="term" value="P:protein secretion by the type II secretion system"/>
    <property type="evidence" value="ECO:0007669"/>
    <property type="project" value="TreeGrafter"/>
</dbReference>
<dbReference type="InterPro" id="IPR019554">
    <property type="entry name" value="Soluble_ligand-bd"/>
</dbReference>
<evidence type="ECO:0000256" key="1">
    <source>
        <dbReference type="SAM" id="MobiDB-lite"/>
    </source>
</evidence>
<feature type="compositionally biased region" description="Low complexity" evidence="1">
    <location>
        <begin position="153"/>
        <end position="179"/>
    </location>
</feature>
<evidence type="ECO:0000313" key="3">
    <source>
        <dbReference type="EMBL" id="GEA83889.1"/>
    </source>
</evidence>
<feature type="domain" description="Helix-hairpin-helix DNA-binding motif class 1" evidence="2">
    <location>
        <begin position="274"/>
        <end position="293"/>
    </location>
</feature>
<evidence type="ECO:0000313" key="4">
    <source>
        <dbReference type="Proteomes" id="UP000320461"/>
    </source>
</evidence>
<protein>
    <recommendedName>
        <fullName evidence="2">Helix-hairpin-helix DNA-binding motif class 1 domain-containing protein</fullName>
    </recommendedName>
</protein>
<dbReference type="Gene3D" id="3.10.560.10">
    <property type="entry name" value="Outer membrane lipoprotein wza domain like"/>
    <property type="match status" value="1"/>
</dbReference>
<dbReference type="Pfam" id="PF12836">
    <property type="entry name" value="HHH_3"/>
    <property type="match status" value="1"/>
</dbReference>
<dbReference type="Pfam" id="PF10531">
    <property type="entry name" value="SLBB"/>
    <property type="match status" value="1"/>
</dbReference>
<dbReference type="InterPro" id="IPR010994">
    <property type="entry name" value="RuvA_2-like"/>
</dbReference>
<feature type="region of interest" description="Disordered" evidence="1">
    <location>
        <begin position="1"/>
        <end position="22"/>
    </location>
</feature>
<proteinExistence type="predicted"/>
<name>A0A4Y3KHL3_9CELL</name>
<keyword evidence="4" id="KW-1185">Reference proteome</keyword>
<dbReference type="AlphaFoldDB" id="A0A4Y3KHL3"/>
<dbReference type="PANTHER" id="PTHR21180:SF32">
    <property type="entry name" value="ENDONUCLEASE_EXONUCLEASE_PHOSPHATASE FAMILY DOMAIN-CONTAINING PROTEIN 1"/>
    <property type="match status" value="1"/>
</dbReference>
<organism evidence="3 4">
    <name type="scientific">Cellulomonas gelida</name>
    <dbReference type="NCBI Taxonomy" id="1712"/>
    <lineage>
        <taxon>Bacteria</taxon>
        <taxon>Bacillati</taxon>
        <taxon>Actinomycetota</taxon>
        <taxon>Actinomycetes</taxon>
        <taxon>Micrococcales</taxon>
        <taxon>Cellulomonadaceae</taxon>
        <taxon>Cellulomonas</taxon>
    </lineage>
</organism>
<gene>
    <name evidence="3" type="ORF">CGE01nite_11400</name>
</gene>
<dbReference type="InterPro" id="IPR003583">
    <property type="entry name" value="Hlx-hairpin-Hlx_DNA-bd_motif"/>
</dbReference>
<evidence type="ECO:0000259" key="2">
    <source>
        <dbReference type="SMART" id="SM00278"/>
    </source>
</evidence>